<dbReference type="InterPro" id="IPR018672">
    <property type="entry name" value="DUF2140"/>
</dbReference>
<protein>
    <submittedName>
        <fullName evidence="2">YpmS</fullName>
    </submittedName>
</protein>
<feature type="transmembrane region" description="Helical" evidence="1">
    <location>
        <begin position="12"/>
        <end position="31"/>
    </location>
</feature>
<keyword evidence="1" id="KW-0812">Transmembrane</keyword>
<name>A0A2X4WGE9_LEDLE</name>
<accession>A0A2X4WGE9</accession>
<evidence type="ECO:0000313" key="2">
    <source>
        <dbReference type="EMBL" id="SQI56690.1"/>
    </source>
</evidence>
<dbReference type="AlphaFoldDB" id="A0A2X4WGE9"/>
<organism evidence="2 3">
    <name type="scientific">Lederbergia lenta</name>
    <name type="common">Bacillus lentus</name>
    <dbReference type="NCBI Taxonomy" id="1467"/>
    <lineage>
        <taxon>Bacteria</taxon>
        <taxon>Bacillati</taxon>
        <taxon>Bacillota</taxon>
        <taxon>Bacilli</taxon>
        <taxon>Bacillales</taxon>
        <taxon>Bacillaceae</taxon>
        <taxon>Lederbergia</taxon>
    </lineage>
</organism>
<sequence>MNKKNIWKPLFIILFLINIIVIIGLAMLLFISTDQEPIPKITTSNTNDSEFVIQTSKKDLNKLINHYIEEEGLNGPVHYQVLLTDEVELYGEIKVFSQTMQLKMTFEPIALENGDLLLKQKVLSLGDVKLPASYILKLIGDAYKFPEWVILQPNDKEVYVALNKMKLNSGITVKAKSFDLVENNISMRMFVPVD</sequence>
<proteinExistence type="predicted"/>
<reference evidence="2 3" key="1">
    <citation type="submission" date="2018-06" db="EMBL/GenBank/DDBJ databases">
        <authorList>
            <consortium name="Pathogen Informatics"/>
            <person name="Doyle S."/>
        </authorList>
    </citation>
    <scope>NUCLEOTIDE SEQUENCE [LARGE SCALE GENOMIC DNA]</scope>
    <source>
        <strain evidence="2 3">NCTC4824</strain>
    </source>
</reference>
<keyword evidence="3" id="KW-1185">Reference proteome</keyword>
<evidence type="ECO:0000313" key="3">
    <source>
        <dbReference type="Proteomes" id="UP000249134"/>
    </source>
</evidence>
<dbReference type="RefSeq" id="WP_066137989.1">
    <property type="nucleotide sequence ID" value="NZ_CBCSGM010000001.1"/>
</dbReference>
<dbReference type="STRING" id="1348624.GCA_001591545_01090"/>
<dbReference type="Pfam" id="PF09911">
    <property type="entry name" value="DUF2140"/>
    <property type="match status" value="1"/>
</dbReference>
<keyword evidence="1" id="KW-0472">Membrane</keyword>
<evidence type="ECO:0000256" key="1">
    <source>
        <dbReference type="SAM" id="Phobius"/>
    </source>
</evidence>
<keyword evidence="1" id="KW-1133">Transmembrane helix</keyword>
<dbReference type="Proteomes" id="UP000249134">
    <property type="component" value="Chromosome 1"/>
</dbReference>
<dbReference type="KEGG" id="blen:NCTC4824_02025"/>
<gene>
    <name evidence="2" type="ORF">NCTC4824_02025</name>
</gene>
<dbReference type="EMBL" id="LS483476">
    <property type="protein sequence ID" value="SQI56690.1"/>
    <property type="molecule type" value="Genomic_DNA"/>
</dbReference>